<sequence length="177" mass="18591">MFAFRVALAFFAIAGAVANPLVARQTTNTNEQINAVVDALHLTTRHTFVDIVTIQANETTADATINPEVQALISAFNTATTDLSNIAVSSGSQTDTPTNDDISITYADIMQVAATSLAGLADDGSSLGDLDPVIANNVNQLNTTLPGSLGLVHILMLDARQWFQLAGFPLTLTALGF</sequence>
<keyword evidence="3" id="KW-1185">Reference proteome</keyword>
<evidence type="ECO:0008006" key="4">
    <source>
        <dbReference type="Google" id="ProtNLM"/>
    </source>
</evidence>
<name>A0A2A9NYS7_9AGAR</name>
<dbReference type="Proteomes" id="UP000242287">
    <property type="component" value="Unassembled WGS sequence"/>
</dbReference>
<protein>
    <recommendedName>
        <fullName evidence="4">Laccase</fullName>
    </recommendedName>
</protein>
<feature type="signal peptide" evidence="1">
    <location>
        <begin position="1"/>
        <end position="18"/>
    </location>
</feature>
<proteinExistence type="predicted"/>
<dbReference type="EMBL" id="KZ301975">
    <property type="protein sequence ID" value="PFH53176.1"/>
    <property type="molecule type" value="Genomic_DNA"/>
</dbReference>
<feature type="chain" id="PRO_5013242103" description="Laccase" evidence="1">
    <location>
        <begin position="19"/>
        <end position="177"/>
    </location>
</feature>
<gene>
    <name evidence="2" type="ORF">AMATHDRAFT_45788</name>
</gene>
<evidence type="ECO:0000313" key="3">
    <source>
        <dbReference type="Proteomes" id="UP000242287"/>
    </source>
</evidence>
<evidence type="ECO:0000313" key="2">
    <source>
        <dbReference type="EMBL" id="PFH53176.1"/>
    </source>
</evidence>
<dbReference type="AlphaFoldDB" id="A0A2A9NYS7"/>
<reference evidence="2 3" key="1">
    <citation type="submission" date="2014-02" db="EMBL/GenBank/DDBJ databases">
        <title>Transposable element dynamics among asymbiotic and ectomycorrhizal Amanita fungi.</title>
        <authorList>
            <consortium name="DOE Joint Genome Institute"/>
            <person name="Hess J."/>
            <person name="Skrede I."/>
            <person name="Wolfe B."/>
            <person name="LaButti K."/>
            <person name="Ohm R.A."/>
            <person name="Grigoriev I.V."/>
            <person name="Pringle A."/>
        </authorList>
    </citation>
    <scope>NUCLEOTIDE SEQUENCE [LARGE SCALE GENOMIC DNA]</scope>
    <source>
        <strain evidence="2 3">SKay4041</strain>
    </source>
</reference>
<dbReference type="OrthoDB" id="2910007at2759"/>
<keyword evidence="1" id="KW-0732">Signal</keyword>
<organism evidence="2 3">
    <name type="scientific">Amanita thiersii Skay4041</name>
    <dbReference type="NCBI Taxonomy" id="703135"/>
    <lineage>
        <taxon>Eukaryota</taxon>
        <taxon>Fungi</taxon>
        <taxon>Dikarya</taxon>
        <taxon>Basidiomycota</taxon>
        <taxon>Agaricomycotina</taxon>
        <taxon>Agaricomycetes</taxon>
        <taxon>Agaricomycetidae</taxon>
        <taxon>Agaricales</taxon>
        <taxon>Pluteineae</taxon>
        <taxon>Amanitaceae</taxon>
        <taxon>Amanita</taxon>
    </lineage>
</organism>
<evidence type="ECO:0000256" key="1">
    <source>
        <dbReference type="SAM" id="SignalP"/>
    </source>
</evidence>
<accession>A0A2A9NYS7</accession>